<reference evidence="2" key="1">
    <citation type="journal article" date="2020" name="Stud. Mycol.">
        <title>101 Dothideomycetes genomes: a test case for predicting lifestyles and emergence of pathogens.</title>
        <authorList>
            <person name="Haridas S."/>
            <person name="Albert R."/>
            <person name="Binder M."/>
            <person name="Bloem J."/>
            <person name="Labutti K."/>
            <person name="Salamov A."/>
            <person name="Andreopoulos B."/>
            <person name="Baker S."/>
            <person name="Barry K."/>
            <person name="Bills G."/>
            <person name="Bluhm B."/>
            <person name="Cannon C."/>
            <person name="Castanera R."/>
            <person name="Culley D."/>
            <person name="Daum C."/>
            <person name="Ezra D."/>
            <person name="Gonzalez J."/>
            <person name="Henrissat B."/>
            <person name="Kuo A."/>
            <person name="Liang C."/>
            <person name="Lipzen A."/>
            <person name="Lutzoni F."/>
            <person name="Magnuson J."/>
            <person name="Mondo S."/>
            <person name="Nolan M."/>
            <person name="Ohm R."/>
            <person name="Pangilinan J."/>
            <person name="Park H.-J."/>
            <person name="Ramirez L."/>
            <person name="Alfaro M."/>
            <person name="Sun H."/>
            <person name="Tritt A."/>
            <person name="Yoshinaga Y."/>
            <person name="Zwiers L.-H."/>
            <person name="Turgeon B."/>
            <person name="Goodwin S."/>
            <person name="Spatafora J."/>
            <person name="Crous P."/>
            <person name="Grigoriev I."/>
        </authorList>
    </citation>
    <scope>NUCLEOTIDE SEQUENCE</scope>
    <source>
        <strain evidence="2">CBS 101060</strain>
    </source>
</reference>
<sequence length="179" mass="19389">MNGVPGVIALLSHVFLFSASSSTSPSERDFSILRNSALSSSFSLASCADRNLRERCWFILARGATPSIEQVTIINNFLGRTILTTLSVYLKISIIISSSLAGAGRSSGCAHGWTMPFMSRYRLSNSSPLGFRSRVSIGIFTPSTSSGSFSMTGEMILGYFVDNHLNNAGTPMLKDRVRF</sequence>
<feature type="signal peptide" evidence="1">
    <location>
        <begin position="1"/>
        <end position="21"/>
    </location>
</feature>
<proteinExistence type="predicted"/>
<gene>
    <name evidence="2" type="ORF">M501DRAFT_971962</name>
</gene>
<accession>A0A9P4SCI6</accession>
<feature type="chain" id="PRO_5040139795" description="Secreted protein" evidence="1">
    <location>
        <begin position="22"/>
        <end position="179"/>
    </location>
</feature>
<dbReference type="AlphaFoldDB" id="A0A9P4SCI6"/>
<protein>
    <recommendedName>
        <fullName evidence="4">Secreted protein</fullName>
    </recommendedName>
</protein>
<keyword evidence="1" id="KW-0732">Signal</keyword>
<keyword evidence="3" id="KW-1185">Reference proteome</keyword>
<evidence type="ECO:0000256" key="1">
    <source>
        <dbReference type="SAM" id="SignalP"/>
    </source>
</evidence>
<evidence type="ECO:0008006" key="4">
    <source>
        <dbReference type="Google" id="ProtNLM"/>
    </source>
</evidence>
<dbReference type="EMBL" id="MU006093">
    <property type="protein sequence ID" value="KAF2840077.1"/>
    <property type="molecule type" value="Genomic_DNA"/>
</dbReference>
<evidence type="ECO:0000313" key="2">
    <source>
        <dbReference type="EMBL" id="KAF2840077.1"/>
    </source>
</evidence>
<dbReference type="OrthoDB" id="10603229at2759"/>
<dbReference type="Proteomes" id="UP000799429">
    <property type="component" value="Unassembled WGS sequence"/>
</dbReference>
<evidence type="ECO:0000313" key="3">
    <source>
        <dbReference type="Proteomes" id="UP000799429"/>
    </source>
</evidence>
<comment type="caution">
    <text evidence="2">The sequence shown here is derived from an EMBL/GenBank/DDBJ whole genome shotgun (WGS) entry which is preliminary data.</text>
</comment>
<name>A0A9P4SCI6_9PEZI</name>
<organism evidence="2 3">
    <name type="scientific">Patellaria atrata CBS 101060</name>
    <dbReference type="NCBI Taxonomy" id="1346257"/>
    <lineage>
        <taxon>Eukaryota</taxon>
        <taxon>Fungi</taxon>
        <taxon>Dikarya</taxon>
        <taxon>Ascomycota</taxon>
        <taxon>Pezizomycotina</taxon>
        <taxon>Dothideomycetes</taxon>
        <taxon>Dothideomycetes incertae sedis</taxon>
        <taxon>Patellariales</taxon>
        <taxon>Patellariaceae</taxon>
        <taxon>Patellaria</taxon>
    </lineage>
</organism>